<keyword evidence="1" id="KW-0472">Membrane</keyword>
<feature type="transmembrane region" description="Helical" evidence="1">
    <location>
        <begin position="127"/>
        <end position="148"/>
    </location>
</feature>
<feature type="transmembrane region" description="Helical" evidence="1">
    <location>
        <begin position="5"/>
        <end position="24"/>
    </location>
</feature>
<protein>
    <submittedName>
        <fullName evidence="2">YjdJ family protein</fullName>
    </submittedName>
</protein>
<feature type="transmembrane region" description="Helical" evidence="1">
    <location>
        <begin position="71"/>
        <end position="92"/>
    </location>
</feature>
<evidence type="ECO:0000313" key="2">
    <source>
        <dbReference type="EMBL" id="MBD8033349.1"/>
    </source>
</evidence>
<keyword evidence="1" id="KW-0812">Transmembrane</keyword>
<dbReference type="Pfam" id="PF14154">
    <property type="entry name" value="DUF4306"/>
    <property type="match status" value="1"/>
</dbReference>
<name>A0ABR8XN37_9BACL</name>
<dbReference type="Proteomes" id="UP000600565">
    <property type="component" value="Unassembled WGS sequence"/>
</dbReference>
<keyword evidence="3" id="KW-1185">Reference proteome</keyword>
<feature type="transmembrane region" description="Helical" evidence="1">
    <location>
        <begin position="99"/>
        <end position="121"/>
    </location>
</feature>
<organism evidence="2 3">
    <name type="scientific">Solibacillus merdavium</name>
    <dbReference type="NCBI Taxonomy" id="2762218"/>
    <lineage>
        <taxon>Bacteria</taxon>
        <taxon>Bacillati</taxon>
        <taxon>Bacillota</taxon>
        <taxon>Bacilli</taxon>
        <taxon>Bacillales</taxon>
        <taxon>Caryophanaceae</taxon>
        <taxon>Solibacillus</taxon>
    </lineage>
</organism>
<evidence type="ECO:0000256" key="1">
    <source>
        <dbReference type="SAM" id="Phobius"/>
    </source>
</evidence>
<gene>
    <name evidence="2" type="ORF">H9632_09735</name>
</gene>
<dbReference type="EMBL" id="JACSPW010000008">
    <property type="protein sequence ID" value="MBD8033349.1"/>
    <property type="molecule type" value="Genomic_DNA"/>
</dbReference>
<proteinExistence type="predicted"/>
<accession>A0ABR8XN37</accession>
<keyword evidence="1" id="KW-1133">Transmembrane helix</keyword>
<comment type="caution">
    <text evidence="2">The sequence shown here is derived from an EMBL/GenBank/DDBJ whole genome shotgun (WGS) entry which is preliminary data.</text>
</comment>
<dbReference type="RefSeq" id="WP_191703913.1">
    <property type="nucleotide sequence ID" value="NZ_JACSPW010000008.1"/>
</dbReference>
<evidence type="ECO:0000313" key="3">
    <source>
        <dbReference type="Proteomes" id="UP000600565"/>
    </source>
</evidence>
<sequence>MFKYALQIIIGILTFMVATFIAWYEGSALINNSIEWKYSTPFTKLFNIEITAGQDISQLDYFVYAVKFQPLFPTLMIVSILYILGVTGYYLIKSKSKWAIGFWGFIGFIMILFSSLTFNASTTGGSIFFWITSISGLLFIAGAVLLSLRKFKHKGSGPNLIS</sequence>
<reference evidence="2 3" key="1">
    <citation type="submission" date="2020-08" db="EMBL/GenBank/DDBJ databases">
        <title>A Genomic Blueprint of the Chicken Gut Microbiome.</title>
        <authorList>
            <person name="Gilroy R."/>
            <person name="Ravi A."/>
            <person name="Getino M."/>
            <person name="Pursley I."/>
            <person name="Horton D.L."/>
            <person name="Alikhan N.-F."/>
            <person name="Baker D."/>
            <person name="Gharbi K."/>
            <person name="Hall N."/>
            <person name="Watson M."/>
            <person name="Adriaenssens E.M."/>
            <person name="Foster-Nyarko E."/>
            <person name="Jarju S."/>
            <person name="Secka A."/>
            <person name="Antonio M."/>
            <person name="Oren A."/>
            <person name="Chaudhuri R."/>
            <person name="La Ragione R.M."/>
            <person name="Hildebrand F."/>
            <person name="Pallen M.J."/>
        </authorList>
    </citation>
    <scope>NUCLEOTIDE SEQUENCE [LARGE SCALE GENOMIC DNA]</scope>
    <source>
        <strain evidence="2 3">Sa1YVA6</strain>
    </source>
</reference>
<dbReference type="InterPro" id="IPR025440">
    <property type="entry name" value="DUF4306"/>
</dbReference>